<dbReference type="RefSeq" id="WP_184197580.1">
    <property type="nucleotide sequence ID" value="NZ_JACIIV010000009.1"/>
</dbReference>
<evidence type="ECO:0000313" key="3">
    <source>
        <dbReference type="Proteomes" id="UP000538147"/>
    </source>
</evidence>
<dbReference type="InterPro" id="IPR006311">
    <property type="entry name" value="TAT_signal"/>
</dbReference>
<keyword evidence="3" id="KW-1185">Reference proteome</keyword>
<comment type="caution">
    <text evidence="2">The sequence shown here is derived from an EMBL/GenBank/DDBJ whole genome shotgun (WGS) entry which is preliminary data.</text>
</comment>
<dbReference type="PROSITE" id="PS51318">
    <property type="entry name" value="TAT"/>
    <property type="match status" value="1"/>
</dbReference>
<evidence type="ECO:0000259" key="1">
    <source>
        <dbReference type="Pfam" id="PF00174"/>
    </source>
</evidence>
<dbReference type="InterPro" id="IPR000572">
    <property type="entry name" value="OxRdtase_Mopterin-bd_dom"/>
</dbReference>
<accession>A0A841L4T2</accession>
<dbReference type="InterPro" id="IPR036374">
    <property type="entry name" value="OxRdtase_Mopterin-bd_sf"/>
</dbReference>
<protein>
    <submittedName>
        <fullName evidence="2">DMSO/TMAO reductase YedYZ molybdopterin-dependent catalytic subunit</fullName>
    </submittedName>
</protein>
<dbReference type="PANTHER" id="PTHR43032">
    <property type="entry name" value="PROTEIN-METHIONINE-SULFOXIDE REDUCTASE"/>
    <property type="match status" value="1"/>
</dbReference>
<dbReference type="PANTHER" id="PTHR43032:SF2">
    <property type="entry name" value="BLL0505 PROTEIN"/>
    <property type="match status" value="1"/>
</dbReference>
<dbReference type="Gene3D" id="3.90.420.10">
    <property type="entry name" value="Oxidoreductase, molybdopterin-binding domain"/>
    <property type="match status" value="1"/>
</dbReference>
<dbReference type="EMBL" id="JACIIV010000009">
    <property type="protein sequence ID" value="MBB6227286.1"/>
    <property type="molecule type" value="Genomic_DNA"/>
</dbReference>
<feature type="domain" description="Oxidoreductase molybdopterin-binding" evidence="1">
    <location>
        <begin position="91"/>
        <end position="236"/>
    </location>
</feature>
<proteinExistence type="predicted"/>
<name>A0A841L4T2_9SPHN</name>
<reference evidence="2 3" key="1">
    <citation type="submission" date="2020-08" db="EMBL/GenBank/DDBJ databases">
        <title>Genomic Encyclopedia of Type Strains, Phase IV (KMG-IV): sequencing the most valuable type-strain genomes for metagenomic binning, comparative biology and taxonomic classification.</title>
        <authorList>
            <person name="Goeker M."/>
        </authorList>
    </citation>
    <scope>NUCLEOTIDE SEQUENCE [LARGE SCALE GENOMIC DNA]</scope>
    <source>
        <strain evidence="2 3">DSM 102189</strain>
    </source>
</reference>
<evidence type="ECO:0000313" key="2">
    <source>
        <dbReference type="EMBL" id="MBB6227286.1"/>
    </source>
</evidence>
<gene>
    <name evidence="2" type="ORF">FHS79_001452</name>
</gene>
<dbReference type="PROSITE" id="PS51257">
    <property type="entry name" value="PROKAR_LIPOPROTEIN"/>
    <property type="match status" value="1"/>
</dbReference>
<dbReference type="SUPFAM" id="SSF56524">
    <property type="entry name" value="Oxidoreductase molybdopterin-binding domain"/>
    <property type="match status" value="1"/>
</dbReference>
<dbReference type="Pfam" id="PF00174">
    <property type="entry name" value="Oxidored_molyb"/>
    <property type="match status" value="1"/>
</dbReference>
<organism evidence="2 3">
    <name type="scientific">Polymorphobacter multimanifer</name>
    <dbReference type="NCBI Taxonomy" id="1070431"/>
    <lineage>
        <taxon>Bacteria</taxon>
        <taxon>Pseudomonadati</taxon>
        <taxon>Pseudomonadota</taxon>
        <taxon>Alphaproteobacteria</taxon>
        <taxon>Sphingomonadales</taxon>
        <taxon>Sphingosinicellaceae</taxon>
        <taxon>Polymorphobacter</taxon>
    </lineage>
</organism>
<dbReference type="Proteomes" id="UP000538147">
    <property type="component" value="Unassembled WGS sequence"/>
</dbReference>
<sequence>MSIMTRRGFGGGLVAGSGLLLAGCDALVSAPRARALVQGAEQATQRWQRLVGRDALAREFSAADISPVFKANGTIAPVEPGYQAHAAANFVDWRVRVSGLVERPLSLSLAQLQALPARSQITRHDCVEGWSAIGGWAGPPLALLLNAAGVKASARYVVFLCADNYGGKADEGGLKSRTRYYESIDLVDAWHPQTILALRLNNAALDVAHGAPVRLRVERQLGYKHAKYVEEIMLVDDLASFGSGRGGYWPDRGYEWYAGI</sequence>
<dbReference type="AlphaFoldDB" id="A0A841L4T2"/>